<organism evidence="6 7">
    <name type="scientific">Rivibacter subsaxonicus</name>
    <dbReference type="NCBI Taxonomy" id="457575"/>
    <lineage>
        <taxon>Bacteria</taxon>
        <taxon>Pseudomonadati</taxon>
        <taxon>Pseudomonadota</taxon>
        <taxon>Betaproteobacteria</taxon>
        <taxon>Burkholderiales</taxon>
        <taxon>Rivibacter</taxon>
    </lineage>
</organism>
<name>A0A4Q7VP16_9BURK</name>
<keyword evidence="2" id="KW-0547">Nucleotide-binding</keyword>
<evidence type="ECO:0000259" key="5">
    <source>
        <dbReference type="PROSITE" id="PS00662"/>
    </source>
</evidence>
<evidence type="ECO:0000313" key="6">
    <source>
        <dbReference type="EMBL" id="RZT97858.1"/>
    </source>
</evidence>
<dbReference type="Pfam" id="PF00437">
    <property type="entry name" value="T2SSE"/>
    <property type="match status" value="1"/>
</dbReference>
<dbReference type="GO" id="GO:0005886">
    <property type="term" value="C:plasma membrane"/>
    <property type="evidence" value="ECO:0007669"/>
    <property type="project" value="TreeGrafter"/>
</dbReference>
<dbReference type="PANTHER" id="PTHR30258:SF13">
    <property type="entry name" value="SECRETION PATHWAY ATPASE-RELATED"/>
    <property type="match status" value="1"/>
</dbReference>
<dbReference type="InterPro" id="IPR001482">
    <property type="entry name" value="T2SS/T4SS_dom"/>
</dbReference>
<reference evidence="6 7" key="1">
    <citation type="submission" date="2019-02" db="EMBL/GenBank/DDBJ databases">
        <title>Genomic Encyclopedia of Type Strains, Phase IV (KMG-IV): sequencing the most valuable type-strain genomes for metagenomic binning, comparative biology and taxonomic classification.</title>
        <authorList>
            <person name="Goeker M."/>
        </authorList>
    </citation>
    <scope>NUCLEOTIDE SEQUENCE [LARGE SCALE GENOMIC DNA]</scope>
    <source>
        <strain evidence="6 7">DSM 19570</strain>
    </source>
</reference>
<evidence type="ECO:0000256" key="3">
    <source>
        <dbReference type="ARBA" id="ARBA00022840"/>
    </source>
</evidence>
<dbReference type="InterPro" id="IPR003593">
    <property type="entry name" value="AAA+_ATPase"/>
</dbReference>
<dbReference type="FunFam" id="3.40.50.300:FF:000398">
    <property type="entry name" value="Type IV pilus assembly ATPase PilB"/>
    <property type="match status" value="1"/>
</dbReference>
<feature type="domain" description="Bacterial type II secretion system protein E" evidence="5">
    <location>
        <begin position="426"/>
        <end position="440"/>
    </location>
</feature>
<evidence type="ECO:0000256" key="1">
    <source>
        <dbReference type="ARBA" id="ARBA00006611"/>
    </source>
</evidence>
<evidence type="ECO:0000256" key="4">
    <source>
        <dbReference type="SAM" id="MobiDB-lite"/>
    </source>
</evidence>
<dbReference type="AlphaFoldDB" id="A0A4Q7VP16"/>
<dbReference type="EMBL" id="SHKP01000006">
    <property type="protein sequence ID" value="RZT97858.1"/>
    <property type="molecule type" value="Genomic_DNA"/>
</dbReference>
<sequence>MTATVSSAPRPLPKPDSRPDAKTSARLPPPGKLDWRALLKWLYEDGWIAGDEAKRIAQRFGSSASSLHPLVRLGGLGLVRAGTQTPIDCELLTEWLAGRFGLTYLRIDPLKVDVGRVAEAMSPAYAQARLALPVGFAAHELTIATAEPFDTGWLPEIEAHTHRKVRLVVANPDEIRRYTTEFYALAKSVRNAVKRGENASAASFEQLVELGKTNKQLDANDQGVVQVVDWLWQYAFDQRASDIHLEPRRDLGVIRFRIDGVMHTAYQVPPVVMSAMTARVKLLGRMDVVEKRRPQDGRIKTLRPGEGGEVELRLSTLPTAFGEKLVMRIFDPQTVGKDVRALGFPAHDAARWLELIARPHGIVLVTGPTGSGKTTTLYSTLRQLATDEVNVCTIEDPIEMIDPALNQTQVQPALDLGFAEGLRSLMRQDPDIIMVGEVRDLATAEMAIQAALTGHLVFSTLHTNDAASAITRLVDLGVQPFLIGATVNAVLAQRLVRTLCPACKQPDTDASLALLRETAAPWELPAEARPYKPVGCLECRHTGYRGRAGLYELLTIGEEERALIHPQSDETGLRRLGARKGMKPLRLAGLLKVAEGQTTLEEVLRSTPSFEA</sequence>
<comment type="similarity">
    <text evidence="1">Belongs to the GSP E family.</text>
</comment>
<dbReference type="SMART" id="SM00382">
    <property type="entry name" value="AAA"/>
    <property type="match status" value="1"/>
</dbReference>
<comment type="caution">
    <text evidence="6">The sequence shown here is derived from an EMBL/GenBank/DDBJ whole genome shotgun (WGS) entry which is preliminary data.</text>
</comment>
<dbReference type="InterPro" id="IPR007831">
    <property type="entry name" value="T2SS_GspE_N"/>
</dbReference>
<dbReference type="Pfam" id="PF05157">
    <property type="entry name" value="MshEN"/>
    <property type="match status" value="1"/>
</dbReference>
<dbReference type="GO" id="GO:0016887">
    <property type="term" value="F:ATP hydrolysis activity"/>
    <property type="evidence" value="ECO:0007669"/>
    <property type="project" value="TreeGrafter"/>
</dbReference>
<dbReference type="Gene3D" id="3.30.450.90">
    <property type="match status" value="1"/>
</dbReference>
<dbReference type="PANTHER" id="PTHR30258">
    <property type="entry name" value="TYPE II SECRETION SYSTEM PROTEIN GSPE-RELATED"/>
    <property type="match status" value="1"/>
</dbReference>
<dbReference type="SUPFAM" id="SSF160246">
    <property type="entry name" value="EspE N-terminal domain-like"/>
    <property type="match status" value="1"/>
</dbReference>
<feature type="region of interest" description="Disordered" evidence="4">
    <location>
        <begin position="1"/>
        <end position="29"/>
    </location>
</feature>
<gene>
    <name evidence="6" type="ORF">EV670_2258</name>
</gene>
<feature type="compositionally biased region" description="Basic and acidic residues" evidence="4">
    <location>
        <begin position="13"/>
        <end position="23"/>
    </location>
</feature>
<dbReference type="InterPro" id="IPR037257">
    <property type="entry name" value="T2SS_E_N_sf"/>
</dbReference>
<dbReference type="InterPro" id="IPR027417">
    <property type="entry name" value="P-loop_NTPase"/>
</dbReference>
<evidence type="ECO:0000256" key="2">
    <source>
        <dbReference type="ARBA" id="ARBA00022741"/>
    </source>
</evidence>
<protein>
    <submittedName>
        <fullName evidence="6">General secretion pathway protein E</fullName>
    </submittedName>
</protein>
<dbReference type="CDD" id="cd01129">
    <property type="entry name" value="PulE-GspE-like"/>
    <property type="match status" value="1"/>
</dbReference>
<dbReference type="OrthoDB" id="5790493at2"/>
<accession>A0A4Q7VP16</accession>
<dbReference type="Proteomes" id="UP000293671">
    <property type="component" value="Unassembled WGS sequence"/>
</dbReference>
<dbReference type="SUPFAM" id="SSF52540">
    <property type="entry name" value="P-loop containing nucleoside triphosphate hydrolases"/>
    <property type="match status" value="1"/>
</dbReference>
<dbReference type="GO" id="GO:0005524">
    <property type="term" value="F:ATP binding"/>
    <property type="evidence" value="ECO:0007669"/>
    <property type="project" value="UniProtKB-KW"/>
</dbReference>
<dbReference type="RefSeq" id="WP_130432088.1">
    <property type="nucleotide sequence ID" value="NZ_SHKP01000006.1"/>
</dbReference>
<dbReference type="Gene3D" id="3.30.300.160">
    <property type="entry name" value="Type II secretion system, protein E, N-terminal domain"/>
    <property type="match status" value="1"/>
</dbReference>
<proteinExistence type="inferred from homology"/>
<keyword evidence="3" id="KW-0067">ATP-binding</keyword>
<keyword evidence="7" id="KW-1185">Reference proteome</keyword>
<evidence type="ECO:0000313" key="7">
    <source>
        <dbReference type="Proteomes" id="UP000293671"/>
    </source>
</evidence>
<dbReference type="PROSITE" id="PS00662">
    <property type="entry name" value="T2SP_E"/>
    <property type="match status" value="1"/>
</dbReference>
<dbReference type="Gene3D" id="3.40.50.300">
    <property type="entry name" value="P-loop containing nucleotide triphosphate hydrolases"/>
    <property type="match status" value="1"/>
</dbReference>